<dbReference type="KEGG" id="nsr:NS506_03728"/>
<dbReference type="SMART" id="SM00871">
    <property type="entry name" value="AraC_E_bind"/>
    <property type="match status" value="1"/>
</dbReference>
<dbReference type="InterPro" id="IPR010499">
    <property type="entry name" value="AraC_E-bd"/>
</dbReference>
<name>A0ABC9YYB1_9NOCA</name>
<protein>
    <recommendedName>
        <fullName evidence="1">AraC effector-binding domain-containing protein</fullName>
    </recommendedName>
</protein>
<dbReference type="CDD" id="cd14797">
    <property type="entry name" value="DUF302"/>
    <property type="match status" value="1"/>
</dbReference>
<dbReference type="GeneID" id="93376217"/>
<sequence length="292" mass="30951">MDYRVDLCETPPHAVLSLPMEIRSEQLAEGILAGMNRIEEVARRAGLTANGAPTITFHRELPTGQAIAVDFGLPIEPAPALGPSSGGDLLIKSPALVARTCHRGGYAGLDAAYRALRGWVRESGYRPVGPPTESYLVGPDQVQDPRLFITEVRIPVAPSPAIAVHVDGRFAVVAERTRMALRDQGFDISTEIDAQAMLRQRAGEHIEEYLILGACHPRLAACALEIERSAGLLLSCSVIVRADETGVVVEAGDPAVQAAAFESPELTALATEAHDLLAAALTDLVRTAAAAS</sequence>
<dbReference type="SUPFAM" id="SSF55136">
    <property type="entry name" value="Probable bacterial effector-binding domain"/>
    <property type="match status" value="1"/>
</dbReference>
<proteinExistence type="predicted"/>
<evidence type="ECO:0000313" key="5">
    <source>
        <dbReference type="Proteomes" id="UP000180166"/>
    </source>
</evidence>
<dbReference type="RefSeq" id="WP_228102859.1">
    <property type="nucleotide sequence ID" value="NZ_AP017900.1"/>
</dbReference>
<dbReference type="PANTHER" id="PTHR38342">
    <property type="entry name" value="SLR5037 PROTEIN"/>
    <property type="match status" value="1"/>
</dbReference>
<dbReference type="Proteomes" id="UP000180166">
    <property type="component" value="Chromosome"/>
</dbReference>
<dbReference type="Pfam" id="PF06445">
    <property type="entry name" value="GyrI-like"/>
    <property type="match status" value="1"/>
</dbReference>
<evidence type="ECO:0000313" key="3">
    <source>
        <dbReference type="EMBL" id="GAP30286.1"/>
    </source>
</evidence>
<reference evidence="3 4" key="2">
    <citation type="journal article" date="2016" name="Genome Announc.">
        <title>Draft Genome Sequence of Erythromycin- and Oxytetracycline-Sensitive Nocardia seriolae Strain U-1 (NBRC 110359).</title>
        <authorList>
            <person name="Imajoh M."/>
            <person name="Sukeda M."/>
            <person name="Shimizu M."/>
            <person name="Yamane J."/>
            <person name="Ohnishi K."/>
            <person name="Oshima S."/>
        </authorList>
    </citation>
    <scope>NUCLEOTIDE SEQUENCE [LARGE SCALE GENOMIC DNA]</scope>
    <source>
        <strain evidence="3 4">U-1</strain>
    </source>
</reference>
<evidence type="ECO:0000313" key="4">
    <source>
        <dbReference type="Proteomes" id="UP000037179"/>
    </source>
</evidence>
<dbReference type="InterPro" id="IPR011256">
    <property type="entry name" value="Reg_factor_effector_dom_sf"/>
</dbReference>
<dbReference type="Gene3D" id="3.30.310.70">
    <property type="entry name" value="TT1751-like domain"/>
    <property type="match status" value="1"/>
</dbReference>
<dbReference type="InterPro" id="IPR029442">
    <property type="entry name" value="GyrI-like"/>
</dbReference>
<dbReference type="EMBL" id="CP017839">
    <property type="protein sequence ID" value="APA97777.1"/>
    <property type="molecule type" value="Genomic_DNA"/>
</dbReference>
<organism evidence="3 4">
    <name type="scientific">Nocardia seriolae</name>
    <dbReference type="NCBI Taxonomy" id="37332"/>
    <lineage>
        <taxon>Bacteria</taxon>
        <taxon>Bacillati</taxon>
        <taxon>Actinomycetota</taxon>
        <taxon>Actinomycetes</taxon>
        <taxon>Mycobacteriales</taxon>
        <taxon>Nocardiaceae</taxon>
        <taxon>Nocardia</taxon>
    </lineage>
</organism>
<dbReference type="InterPro" id="IPR005180">
    <property type="entry name" value="DUF302"/>
</dbReference>
<dbReference type="AlphaFoldDB" id="A0ABC9YYB1"/>
<dbReference type="PANTHER" id="PTHR38342:SF1">
    <property type="entry name" value="SLR5037 PROTEIN"/>
    <property type="match status" value="1"/>
</dbReference>
<gene>
    <name evidence="2" type="ORF">NS506_03728</name>
    <name evidence="3" type="ORF">NSK11_contig00077-0005</name>
</gene>
<dbReference type="InterPro" id="IPR035923">
    <property type="entry name" value="TT1751-like_sf"/>
</dbReference>
<evidence type="ECO:0000313" key="2">
    <source>
        <dbReference type="EMBL" id="APA97777.1"/>
    </source>
</evidence>
<dbReference type="Gene3D" id="3.20.80.10">
    <property type="entry name" value="Regulatory factor, effector binding domain"/>
    <property type="match status" value="1"/>
</dbReference>
<reference evidence="2 5" key="3">
    <citation type="submission" date="2016-10" db="EMBL/GenBank/DDBJ databases">
        <title>Genome sequence of Nocardia seriolae strain EM150506, isolated from Anguila japonica.</title>
        <authorList>
            <person name="Han H.-J."/>
        </authorList>
    </citation>
    <scope>NUCLEOTIDE SEQUENCE [LARGE SCALE GENOMIC DNA]</scope>
    <source>
        <strain evidence="2 5">EM150506</strain>
    </source>
</reference>
<feature type="domain" description="AraC effector-binding" evidence="1">
    <location>
        <begin position="3"/>
        <end position="157"/>
    </location>
</feature>
<accession>A0ABC9YYB1</accession>
<evidence type="ECO:0000259" key="1">
    <source>
        <dbReference type="SMART" id="SM00871"/>
    </source>
</evidence>
<dbReference type="Pfam" id="PF03625">
    <property type="entry name" value="DUF302"/>
    <property type="match status" value="1"/>
</dbReference>
<dbReference type="EMBL" id="BBYQ01000077">
    <property type="protein sequence ID" value="GAP30286.1"/>
    <property type="molecule type" value="Genomic_DNA"/>
</dbReference>
<keyword evidence="4" id="KW-1185">Reference proteome</keyword>
<reference evidence="4" key="1">
    <citation type="submission" date="2015-07" db="EMBL/GenBank/DDBJ databases">
        <title>Nocardia seriolae U-1 whole genome shotgun sequence.</title>
        <authorList>
            <person name="Imajoh M."/>
            <person name="Fukumoto Y."/>
            <person name="Sukeda M."/>
            <person name="Yamane J."/>
            <person name="Yamasaki K."/>
            <person name="Shimizu M."/>
            <person name="Ohnishi K."/>
            <person name="Oshima S."/>
        </authorList>
    </citation>
    <scope>NUCLEOTIDE SEQUENCE [LARGE SCALE GENOMIC DNA]</scope>
    <source>
        <strain evidence="4">U-1</strain>
    </source>
</reference>
<dbReference type="SUPFAM" id="SSF103247">
    <property type="entry name" value="TT1751-like"/>
    <property type="match status" value="1"/>
</dbReference>
<dbReference type="Proteomes" id="UP000037179">
    <property type="component" value="Unassembled WGS sequence"/>
</dbReference>